<feature type="transmembrane region" description="Helical" evidence="7">
    <location>
        <begin position="6"/>
        <end position="24"/>
    </location>
</feature>
<dbReference type="InterPro" id="IPR039421">
    <property type="entry name" value="Type_1_exporter"/>
</dbReference>
<dbReference type="InterPro" id="IPR011527">
    <property type="entry name" value="ABC1_TM_dom"/>
</dbReference>
<keyword evidence="6 7" id="KW-0472">Membrane</keyword>
<name>A0A6C0B2J7_9ZZZZ</name>
<evidence type="ECO:0000256" key="4">
    <source>
        <dbReference type="ARBA" id="ARBA00022840"/>
    </source>
</evidence>
<dbReference type="InterPro" id="IPR003593">
    <property type="entry name" value="AAA+_ATPase"/>
</dbReference>
<dbReference type="InterPro" id="IPR003439">
    <property type="entry name" value="ABC_transporter-like_ATP-bd"/>
</dbReference>
<keyword evidence="2 7" id="KW-0812">Transmembrane</keyword>
<dbReference type="InterPro" id="IPR027417">
    <property type="entry name" value="P-loop_NTPase"/>
</dbReference>
<dbReference type="Gene3D" id="1.20.1560.10">
    <property type="entry name" value="ABC transporter type 1, transmembrane domain"/>
    <property type="match status" value="1"/>
</dbReference>
<evidence type="ECO:0000256" key="1">
    <source>
        <dbReference type="ARBA" id="ARBA00004141"/>
    </source>
</evidence>
<protein>
    <recommendedName>
        <fullName evidence="11">ABC transporter domain-containing protein</fullName>
    </recommendedName>
</protein>
<evidence type="ECO:0000256" key="3">
    <source>
        <dbReference type="ARBA" id="ARBA00022741"/>
    </source>
</evidence>
<dbReference type="GO" id="GO:0005524">
    <property type="term" value="F:ATP binding"/>
    <property type="evidence" value="ECO:0007669"/>
    <property type="project" value="UniProtKB-KW"/>
</dbReference>
<dbReference type="GO" id="GO:0016887">
    <property type="term" value="F:ATP hydrolysis activity"/>
    <property type="evidence" value="ECO:0007669"/>
    <property type="project" value="InterPro"/>
</dbReference>
<dbReference type="Pfam" id="PF00005">
    <property type="entry name" value="ABC_tran"/>
    <property type="match status" value="1"/>
</dbReference>
<reference evidence="10" key="1">
    <citation type="journal article" date="2020" name="Nature">
        <title>Giant virus diversity and host interactions through global metagenomics.</title>
        <authorList>
            <person name="Schulz F."/>
            <person name="Roux S."/>
            <person name="Paez-Espino D."/>
            <person name="Jungbluth S."/>
            <person name="Walsh D.A."/>
            <person name="Denef V.J."/>
            <person name="McMahon K.D."/>
            <person name="Konstantinidis K.T."/>
            <person name="Eloe-Fadrosh E.A."/>
            <person name="Kyrpides N.C."/>
            <person name="Woyke T."/>
        </authorList>
    </citation>
    <scope>NUCLEOTIDE SEQUENCE</scope>
    <source>
        <strain evidence="10">GVMAG-M-3300009187-29</strain>
    </source>
</reference>
<dbReference type="SUPFAM" id="SSF52540">
    <property type="entry name" value="P-loop containing nucleoside triphosphate hydrolases"/>
    <property type="match status" value="1"/>
</dbReference>
<dbReference type="PANTHER" id="PTHR24221:SF503">
    <property type="entry name" value="MITOCHONDRIAL POTASSIUM CHANNEL ATP-BINDING SUBUNIT"/>
    <property type="match status" value="1"/>
</dbReference>
<feature type="domain" description="ABC transmembrane type-1" evidence="9">
    <location>
        <begin position="36"/>
        <end position="307"/>
    </location>
</feature>
<keyword evidence="3" id="KW-0547">Nucleotide-binding</keyword>
<comment type="subcellular location">
    <subcellularLocation>
        <location evidence="1">Membrane</location>
        <topology evidence="1">Multi-pass membrane protein</topology>
    </subcellularLocation>
</comment>
<dbReference type="AlphaFoldDB" id="A0A6C0B2J7"/>
<dbReference type="Gene3D" id="3.40.50.300">
    <property type="entry name" value="P-loop containing nucleotide triphosphate hydrolases"/>
    <property type="match status" value="1"/>
</dbReference>
<proteinExistence type="predicted"/>
<evidence type="ECO:0000256" key="5">
    <source>
        <dbReference type="ARBA" id="ARBA00022989"/>
    </source>
</evidence>
<dbReference type="PROSITE" id="PS50929">
    <property type="entry name" value="ABC_TM1F"/>
    <property type="match status" value="1"/>
</dbReference>
<dbReference type="GO" id="GO:0016020">
    <property type="term" value="C:membrane"/>
    <property type="evidence" value="ECO:0007669"/>
    <property type="project" value="UniProtKB-SubCell"/>
</dbReference>
<dbReference type="SMART" id="SM00382">
    <property type="entry name" value="AAA"/>
    <property type="match status" value="1"/>
</dbReference>
<evidence type="ECO:0008006" key="11">
    <source>
        <dbReference type="Google" id="ProtNLM"/>
    </source>
</evidence>
<keyword evidence="5 7" id="KW-1133">Transmembrane helix</keyword>
<dbReference type="EMBL" id="MN739052">
    <property type="protein sequence ID" value="QHS86292.1"/>
    <property type="molecule type" value="Genomic_DNA"/>
</dbReference>
<dbReference type="GO" id="GO:0140359">
    <property type="term" value="F:ABC-type transporter activity"/>
    <property type="evidence" value="ECO:0007669"/>
    <property type="project" value="InterPro"/>
</dbReference>
<accession>A0A6C0B2J7</accession>
<evidence type="ECO:0000256" key="7">
    <source>
        <dbReference type="SAM" id="Phobius"/>
    </source>
</evidence>
<evidence type="ECO:0000313" key="10">
    <source>
        <dbReference type="EMBL" id="QHS86292.1"/>
    </source>
</evidence>
<evidence type="ECO:0000259" key="9">
    <source>
        <dbReference type="PROSITE" id="PS50929"/>
    </source>
</evidence>
<feature type="transmembrane region" description="Helical" evidence="7">
    <location>
        <begin position="261"/>
        <end position="281"/>
    </location>
</feature>
<feature type="transmembrane region" description="Helical" evidence="7">
    <location>
        <begin position="76"/>
        <end position="93"/>
    </location>
</feature>
<sequence length="566" mass="66160">MLNILYSFIFSFTIITMELIETLLKKYLYEERWYIVIIAAFSLALNFFQVNGISIITANIIESIQKNKLDVAKMNYFYFVVVTVLFLMFYHGYKYYQNLLFTKLPNWLKRELVKFIIVSNNENISSINFSKLTSPINRITNSIYGVFYRILVHMFPDLVFLFVINFYFISMSIPFGLVFFIANAFLLIYMFTGWSEVIDHRKEYEEHANANEKFLIDMLNNIEKIIYRGKGADEINRYSSQSEVSTEKAVTFYKKVDQRVLVLNVILSITIFILIGGLFYLYTKKRISIETFIAFFTILLLYRDRMSGNYESLVDYIEFFGKLNYVTDMFTELVGEYQETKDKEYKQTELKFDRIRFENISYKYPGTDTLVFDRFNIDLDTKDKIIGITGISGKGKSTLVKLLVKLYRPTDGSIYIDEINIADIDPNYLRKHITYVNQNSKMFDIRIIDNILYGCNDHDACNGHLNEIVKYPKIKELYDKLDLHNGTVGSLGEKLSGGQRQITNIIGGLVNPCKILVLDEPTNALDPELKNEIIKLIQDFKKHKKCIIIITHDEAVYPIFTEKITI</sequence>
<evidence type="ECO:0000256" key="6">
    <source>
        <dbReference type="ARBA" id="ARBA00023136"/>
    </source>
</evidence>
<feature type="domain" description="ABC transporter" evidence="8">
    <location>
        <begin position="355"/>
        <end position="566"/>
    </location>
</feature>
<evidence type="ECO:0000256" key="2">
    <source>
        <dbReference type="ARBA" id="ARBA00022692"/>
    </source>
</evidence>
<feature type="transmembrane region" description="Helical" evidence="7">
    <location>
        <begin position="33"/>
        <end position="56"/>
    </location>
</feature>
<evidence type="ECO:0000259" key="8">
    <source>
        <dbReference type="PROSITE" id="PS50893"/>
    </source>
</evidence>
<dbReference type="InterPro" id="IPR036640">
    <property type="entry name" value="ABC1_TM_sf"/>
</dbReference>
<dbReference type="CDD" id="cd03228">
    <property type="entry name" value="ABCC_MRP_Like"/>
    <property type="match status" value="1"/>
</dbReference>
<dbReference type="PANTHER" id="PTHR24221">
    <property type="entry name" value="ATP-BINDING CASSETTE SUB-FAMILY B"/>
    <property type="match status" value="1"/>
</dbReference>
<dbReference type="SUPFAM" id="SSF90123">
    <property type="entry name" value="ABC transporter transmembrane region"/>
    <property type="match status" value="1"/>
</dbReference>
<organism evidence="10">
    <name type="scientific">viral metagenome</name>
    <dbReference type="NCBI Taxonomy" id="1070528"/>
    <lineage>
        <taxon>unclassified sequences</taxon>
        <taxon>metagenomes</taxon>
        <taxon>organismal metagenomes</taxon>
    </lineage>
</organism>
<dbReference type="PROSITE" id="PS50893">
    <property type="entry name" value="ABC_TRANSPORTER_2"/>
    <property type="match status" value="1"/>
</dbReference>
<keyword evidence="4" id="KW-0067">ATP-binding</keyword>